<reference evidence="1 2" key="1">
    <citation type="submission" date="2019-03" db="EMBL/GenBank/DDBJ databases">
        <title>Single cell metagenomics reveals metabolic interactions within the superorganism composed of flagellate Streblomastix strix and complex community of Bacteroidetes bacteria on its surface.</title>
        <authorList>
            <person name="Treitli S.C."/>
            <person name="Kolisko M."/>
            <person name="Husnik F."/>
            <person name="Keeling P."/>
            <person name="Hampl V."/>
        </authorList>
    </citation>
    <scope>NUCLEOTIDE SEQUENCE [LARGE SCALE GENOMIC DNA]</scope>
    <source>
        <strain evidence="1">St1</strain>
    </source>
</reference>
<protein>
    <submittedName>
        <fullName evidence="1">Uncharacterized protein</fullName>
    </submittedName>
</protein>
<proteinExistence type="predicted"/>
<dbReference type="EMBL" id="SNRX01000013">
    <property type="protein sequence ID" value="KAA6301853.1"/>
    <property type="molecule type" value="Genomic_DNA"/>
</dbReference>
<dbReference type="AlphaFoldDB" id="A0A5M8P0A5"/>
<gene>
    <name evidence="1" type="ORF">EZS26_002016</name>
</gene>
<name>A0A5M8P0A5_9BACT</name>
<evidence type="ECO:0000313" key="1">
    <source>
        <dbReference type="EMBL" id="KAA6301853.1"/>
    </source>
</evidence>
<organism evidence="1 2">
    <name type="scientific">Candidatus Ordinivivax streblomastigis</name>
    <dbReference type="NCBI Taxonomy" id="2540710"/>
    <lineage>
        <taxon>Bacteria</taxon>
        <taxon>Pseudomonadati</taxon>
        <taxon>Bacteroidota</taxon>
        <taxon>Bacteroidia</taxon>
        <taxon>Bacteroidales</taxon>
        <taxon>Candidatus Ordinivivax</taxon>
    </lineage>
</organism>
<evidence type="ECO:0000313" key="2">
    <source>
        <dbReference type="Proteomes" id="UP000324575"/>
    </source>
</evidence>
<comment type="caution">
    <text evidence="1">The sequence shown here is derived from an EMBL/GenBank/DDBJ whole genome shotgun (WGS) entry which is preliminary data.</text>
</comment>
<sequence length="237" mass="27213">MSANIEMIQRIAQGLGNLKEKVVFVGGSVAEIYADYPEVSDIRPTMDVDCVVDIQINTYLDYSKLEDKLRSLGFKNDTTPGAPICRKMYQGIIVDFMPVNPAILGFSNQWYGDGMENKNQTVLPDGNFIYIFPVEYYVATKFEALNSRGGNDIRGSHDWEDIVFIMNNRAALSDAIRHNNNPQLVEYLQEQFRILLQNNNIREIVYTSLPYHSEEENIDMIIQIMHEIITNNEQIKF</sequence>
<accession>A0A5M8P0A5</accession>
<dbReference type="Proteomes" id="UP000324575">
    <property type="component" value="Unassembled WGS sequence"/>
</dbReference>